<accession>A0ACC0AKX4</accession>
<name>A0ACC0AKX4_CATRO</name>
<dbReference type="EMBL" id="CM044705">
    <property type="protein sequence ID" value="KAI5661603.1"/>
    <property type="molecule type" value="Genomic_DNA"/>
</dbReference>
<organism evidence="1 2">
    <name type="scientific">Catharanthus roseus</name>
    <name type="common">Madagascar periwinkle</name>
    <name type="synonym">Vinca rosea</name>
    <dbReference type="NCBI Taxonomy" id="4058"/>
    <lineage>
        <taxon>Eukaryota</taxon>
        <taxon>Viridiplantae</taxon>
        <taxon>Streptophyta</taxon>
        <taxon>Embryophyta</taxon>
        <taxon>Tracheophyta</taxon>
        <taxon>Spermatophyta</taxon>
        <taxon>Magnoliopsida</taxon>
        <taxon>eudicotyledons</taxon>
        <taxon>Gunneridae</taxon>
        <taxon>Pentapetalae</taxon>
        <taxon>asterids</taxon>
        <taxon>lamiids</taxon>
        <taxon>Gentianales</taxon>
        <taxon>Apocynaceae</taxon>
        <taxon>Rauvolfioideae</taxon>
        <taxon>Vinceae</taxon>
        <taxon>Catharanthinae</taxon>
        <taxon>Catharanthus</taxon>
    </lineage>
</organism>
<sequence>MKEFEFEELEVATEKFSPSRLVGKGSHGHVYKGILQDYDHHQQIVAIKKQSLGLQKLQDNSKLENEVDILSSLEPQNNQFIINLVGISHDSSRNKVLVMEYLPNGNLHQLLHMVVGSSGSVPPPPTLTWAKRAQIAIQIAKAVEFLHEENPCTIIHRDIKSTNVLFDSDWNAKLADFGLALKLSDKLHYPPAGTIGYLDPCYSVPSKLSTKIDVFSFGVLLLEIISGKKVIDVLRSPSSIVEWAIPLIEKHGPMSEICDQRVDLPRFMEGTIRNMLNIASRCVLPNEENRPSMKEIVVELENKCILLEQPVVRMPVWLNLLQSLIVLKRQVKFFGVMKKLDNISSTTIFDDDDDDDEESRENDHDHVVVDTSSRGKLLLREILLADQCF</sequence>
<gene>
    <name evidence="1" type="ORF">M9H77_20926</name>
</gene>
<protein>
    <submittedName>
        <fullName evidence="1">Uncharacterized protein</fullName>
    </submittedName>
</protein>
<evidence type="ECO:0000313" key="1">
    <source>
        <dbReference type="EMBL" id="KAI5661603.1"/>
    </source>
</evidence>
<proteinExistence type="predicted"/>
<evidence type="ECO:0000313" key="2">
    <source>
        <dbReference type="Proteomes" id="UP001060085"/>
    </source>
</evidence>
<reference evidence="2" key="1">
    <citation type="journal article" date="2023" name="Nat. Plants">
        <title>Single-cell RNA sequencing provides a high-resolution roadmap for understanding the multicellular compartmentation of specialized metabolism.</title>
        <authorList>
            <person name="Sun S."/>
            <person name="Shen X."/>
            <person name="Li Y."/>
            <person name="Li Y."/>
            <person name="Wang S."/>
            <person name="Li R."/>
            <person name="Zhang H."/>
            <person name="Shen G."/>
            <person name="Guo B."/>
            <person name="Wei J."/>
            <person name="Xu J."/>
            <person name="St-Pierre B."/>
            <person name="Chen S."/>
            <person name="Sun C."/>
        </authorList>
    </citation>
    <scope>NUCLEOTIDE SEQUENCE [LARGE SCALE GENOMIC DNA]</scope>
</reference>
<keyword evidence="2" id="KW-1185">Reference proteome</keyword>
<dbReference type="Proteomes" id="UP001060085">
    <property type="component" value="Linkage Group LG05"/>
</dbReference>
<comment type="caution">
    <text evidence="1">The sequence shown here is derived from an EMBL/GenBank/DDBJ whole genome shotgun (WGS) entry which is preliminary data.</text>
</comment>